<proteinExistence type="predicted"/>
<protein>
    <recommendedName>
        <fullName evidence="2">DUF4211 domain-containing protein</fullName>
    </recommendedName>
</protein>
<feature type="compositionally biased region" description="Basic residues" evidence="1">
    <location>
        <begin position="89"/>
        <end position="102"/>
    </location>
</feature>
<comment type="caution">
    <text evidence="3">The sequence shown here is derived from an EMBL/GenBank/DDBJ whole genome shotgun (WGS) entry which is preliminary data.</text>
</comment>
<evidence type="ECO:0000313" key="4">
    <source>
        <dbReference type="Proteomes" id="UP001165060"/>
    </source>
</evidence>
<gene>
    <name evidence="3" type="ORF">TeGR_g13913</name>
</gene>
<dbReference type="EMBL" id="BRYB01004394">
    <property type="protein sequence ID" value="GMI30288.1"/>
    <property type="molecule type" value="Genomic_DNA"/>
</dbReference>
<feature type="compositionally biased region" description="Pro residues" evidence="1">
    <location>
        <begin position="20"/>
        <end position="31"/>
    </location>
</feature>
<organism evidence="3 4">
    <name type="scientific">Tetraparma gracilis</name>
    <dbReference type="NCBI Taxonomy" id="2962635"/>
    <lineage>
        <taxon>Eukaryota</taxon>
        <taxon>Sar</taxon>
        <taxon>Stramenopiles</taxon>
        <taxon>Ochrophyta</taxon>
        <taxon>Bolidophyceae</taxon>
        <taxon>Parmales</taxon>
        <taxon>Triparmaceae</taxon>
        <taxon>Tetraparma</taxon>
    </lineage>
</organism>
<feature type="non-terminal residue" evidence="3">
    <location>
        <position position="385"/>
    </location>
</feature>
<feature type="region of interest" description="Disordered" evidence="1">
    <location>
        <begin position="1"/>
        <end position="214"/>
    </location>
</feature>
<feature type="compositionally biased region" description="Basic and acidic residues" evidence="1">
    <location>
        <begin position="154"/>
        <end position="174"/>
    </location>
</feature>
<accession>A0ABQ6MQN6</accession>
<feature type="compositionally biased region" description="Low complexity" evidence="1">
    <location>
        <begin position="70"/>
        <end position="83"/>
    </location>
</feature>
<feature type="compositionally biased region" description="Low complexity" evidence="1">
    <location>
        <begin position="118"/>
        <end position="153"/>
    </location>
</feature>
<dbReference type="Proteomes" id="UP001165060">
    <property type="component" value="Unassembled WGS sequence"/>
</dbReference>
<feature type="compositionally biased region" description="Low complexity" evidence="1">
    <location>
        <begin position="186"/>
        <end position="203"/>
    </location>
</feature>
<evidence type="ECO:0000313" key="3">
    <source>
        <dbReference type="EMBL" id="GMI30288.1"/>
    </source>
</evidence>
<reference evidence="3 4" key="1">
    <citation type="journal article" date="2023" name="Commun. Biol.">
        <title>Genome analysis of Parmales, the sister group of diatoms, reveals the evolutionary specialization of diatoms from phago-mixotrophs to photoautotrophs.</title>
        <authorList>
            <person name="Ban H."/>
            <person name="Sato S."/>
            <person name="Yoshikawa S."/>
            <person name="Yamada K."/>
            <person name="Nakamura Y."/>
            <person name="Ichinomiya M."/>
            <person name="Sato N."/>
            <person name="Blanc-Mathieu R."/>
            <person name="Endo H."/>
            <person name="Kuwata A."/>
            <person name="Ogata H."/>
        </authorList>
    </citation>
    <scope>NUCLEOTIDE SEQUENCE [LARGE SCALE GENOMIC DNA]</scope>
</reference>
<evidence type="ECO:0000256" key="1">
    <source>
        <dbReference type="SAM" id="MobiDB-lite"/>
    </source>
</evidence>
<name>A0ABQ6MQN6_9STRA</name>
<feature type="domain" description="DUF4211" evidence="2">
    <location>
        <begin position="277"/>
        <end position="353"/>
    </location>
</feature>
<sequence>MSGLKRRIVESEDSDSSAPSPTPATPAPPARAPGKRGGGGRRAALARARQELKRRKSGGSRWGDEPIDLAGSSGSSSEGDGAAPVFKAARGKKGGKKGKVRRGREESEGESLDSFIVADAPASDSSDAGLLDDQADDNSGAGTSSDDASAGEGEAPRSKRRDGDLPRRSSEKKRGGAAWVHGGDADAGSSDDAFIDDSSSSGSGSDGSGPGFSHARVTRALEEGDESEDDVVAFFRSTTKSRSLRESHALWLLDLVDQCAHHLREPGAAMRRGANQRKLIANVQGEIESPLNTYRESLLGSGAWQQSVSTAIRSRPVYSKFAAGSDARDCDICRRQGHHAPYHVMLSGPRYNSALVDRLDVVWGRVLKWEGGEGEGDGEDTKAVR</sequence>
<evidence type="ECO:0000259" key="2">
    <source>
        <dbReference type="Pfam" id="PF13926"/>
    </source>
</evidence>
<dbReference type="Pfam" id="PF13926">
    <property type="entry name" value="DUF4211"/>
    <property type="match status" value="1"/>
</dbReference>
<dbReference type="InterPro" id="IPR025451">
    <property type="entry name" value="DUF4211"/>
</dbReference>
<keyword evidence="4" id="KW-1185">Reference proteome</keyword>